<dbReference type="EMBL" id="CZAY01000003">
    <property type="protein sequence ID" value="CUP11143.1"/>
    <property type="molecule type" value="Genomic_DNA"/>
</dbReference>
<protein>
    <submittedName>
        <fullName evidence="2">Uncharacterized protein</fullName>
    </submittedName>
</protein>
<feature type="coiled-coil region" evidence="1">
    <location>
        <begin position="169"/>
        <end position="196"/>
    </location>
</feature>
<organism evidence="2 3">
    <name type="scientific">Dorea longicatena</name>
    <dbReference type="NCBI Taxonomy" id="88431"/>
    <lineage>
        <taxon>Bacteria</taxon>
        <taxon>Bacillati</taxon>
        <taxon>Bacillota</taxon>
        <taxon>Clostridia</taxon>
        <taxon>Lachnospirales</taxon>
        <taxon>Lachnospiraceae</taxon>
        <taxon>Dorea</taxon>
    </lineage>
</organism>
<gene>
    <name evidence="2" type="ORF">ERS852526_00441</name>
</gene>
<dbReference type="AlphaFoldDB" id="A0A174KGM4"/>
<proteinExistence type="predicted"/>
<accession>A0A174KGM4</accession>
<sequence>MQMIINDLSAKFPVDTISEGRQIMDSFLNTYSKVKKIIINDSVLMDQNYCSFELAKNYRIEQWRNDPVVDMETKRRFRALLNKSVIYDPSEVELESEFDLEIQGKKYISKGCLRAYETEGVTISFLSDDYWETPEISGYYVTFNEKDELKEEHVQVPNVSCQKNVEPFEEKYKEKRKEWRAEIRSAQDVLKCKETRFPNLIFCENAINGCYKNVGVAEAGQVYKRLLELQVAAEKMGNQFDKRLLPKASPETPLTLEQYETEHTFLLPEGNAQLFSWHTRFTGGYAGRIFFYPDTTQKKMYIGHIGHKLPTKKYPH</sequence>
<keyword evidence="1" id="KW-0175">Coiled coil</keyword>
<dbReference type="Proteomes" id="UP000095485">
    <property type="component" value="Unassembled WGS sequence"/>
</dbReference>
<name>A0A174KGM4_9FIRM</name>
<evidence type="ECO:0000313" key="3">
    <source>
        <dbReference type="Proteomes" id="UP000095485"/>
    </source>
</evidence>
<dbReference type="RefSeq" id="WP_055281592.1">
    <property type="nucleotide sequence ID" value="NZ_CZAY01000003.1"/>
</dbReference>
<dbReference type="GeneID" id="96227751"/>
<reference evidence="2 3" key="1">
    <citation type="submission" date="2015-09" db="EMBL/GenBank/DDBJ databases">
        <authorList>
            <consortium name="Pathogen Informatics"/>
        </authorList>
    </citation>
    <scope>NUCLEOTIDE SEQUENCE [LARGE SCALE GENOMIC DNA]</scope>
    <source>
        <strain evidence="2 3">2789STDY5834914</strain>
    </source>
</reference>
<evidence type="ECO:0000256" key="1">
    <source>
        <dbReference type="SAM" id="Coils"/>
    </source>
</evidence>
<dbReference type="OrthoDB" id="9811413at2"/>
<evidence type="ECO:0000313" key="2">
    <source>
        <dbReference type="EMBL" id="CUP11143.1"/>
    </source>
</evidence>